<dbReference type="Pfam" id="PF07669">
    <property type="entry name" value="Eco57I"/>
    <property type="match status" value="1"/>
</dbReference>
<dbReference type="InterPro" id="IPR011639">
    <property type="entry name" value="MethylTrfase_TaqI-like_dom"/>
</dbReference>
<keyword evidence="2" id="KW-0489">Methyltransferase</keyword>
<keyword evidence="3" id="KW-0808">Transferase</keyword>
<dbReference type="InterPro" id="IPR002052">
    <property type="entry name" value="DNA_methylase_N6_adenine_CS"/>
</dbReference>
<dbReference type="GeneID" id="25400967"/>
<comment type="catalytic activity">
    <reaction evidence="5">
        <text>a 2'-deoxyadenosine in DNA + S-adenosyl-L-methionine = an N(6)-methyl-2'-deoxyadenosine in DNA + S-adenosyl-L-homocysteine + H(+)</text>
        <dbReference type="Rhea" id="RHEA:15197"/>
        <dbReference type="Rhea" id="RHEA-COMP:12418"/>
        <dbReference type="Rhea" id="RHEA-COMP:12419"/>
        <dbReference type="ChEBI" id="CHEBI:15378"/>
        <dbReference type="ChEBI" id="CHEBI:57856"/>
        <dbReference type="ChEBI" id="CHEBI:59789"/>
        <dbReference type="ChEBI" id="CHEBI:90615"/>
        <dbReference type="ChEBI" id="CHEBI:90616"/>
        <dbReference type="EC" id="2.1.1.72"/>
    </reaction>
</comment>
<dbReference type="RefSeq" id="WP_052883673.1">
    <property type="nucleotide sequence ID" value="NZ_CP009961.1"/>
</dbReference>
<dbReference type="HOGENOM" id="CLU_009149_0_0_2"/>
<dbReference type="SUPFAM" id="SSF53335">
    <property type="entry name" value="S-adenosyl-L-methionine-dependent methyltransferases"/>
    <property type="match status" value="1"/>
</dbReference>
<keyword evidence="8" id="KW-1185">Reference proteome</keyword>
<evidence type="ECO:0000313" key="7">
    <source>
        <dbReference type="EMBL" id="AKG38298.1"/>
    </source>
</evidence>
<dbReference type="STRING" id="1550241.MA03_02010"/>
<dbReference type="PRINTS" id="PR00507">
    <property type="entry name" value="N12N6MTFRASE"/>
</dbReference>
<protein>
    <recommendedName>
        <fullName evidence="1">site-specific DNA-methyltransferase (adenine-specific)</fullName>
        <ecNumber evidence="1">2.1.1.72</ecNumber>
    </recommendedName>
</protein>
<evidence type="ECO:0000256" key="1">
    <source>
        <dbReference type="ARBA" id="ARBA00011900"/>
    </source>
</evidence>
<accession>A0A0F7FGT5</accession>
<dbReference type="AlphaFoldDB" id="A0A0F7FGT5"/>
<gene>
    <name evidence="7" type="ORF">MA03_02010</name>
</gene>
<dbReference type="InterPro" id="IPR050953">
    <property type="entry name" value="N4_N6_ade-DNA_methylase"/>
</dbReference>
<evidence type="ECO:0000313" key="8">
    <source>
        <dbReference type="Proteomes" id="UP000067434"/>
    </source>
</evidence>
<dbReference type="GO" id="GO:0003676">
    <property type="term" value="F:nucleic acid binding"/>
    <property type="evidence" value="ECO:0007669"/>
    <property type="project" value="InterPro"/>
</dbReference>
<dbReference type="InterPro" id="IPR029063">
    <property type="entry name" value="SAM-dependent_MTases_sf"/>
</dbReference>
<dbReference type="GO" id="GO:0006304">
    <property type="term" value="P:DNA modification"/>
    <property type="evidence" value="ECO:0007669"/>
    <property type="project" value="InterPro"/>
</dbReference>
<dbReference type="GO" id="GO:0009007">
    <property type="term" value="F:site-specific DNA-methyltransferase (adenine-specific) activity"/>
    <property type="evidence" value="ECO:0007669"/>
    <property type="project" value="UniProtKB-EC"/>
</dbReference>
<dbReference type="KEGG" id="thf:MA03_02010"/>
<dbReference type="PROSITE" id="PS00092">
    <property type="entry name" value="N6_MTASE"/>
    <property type="match status" value="1"/>
</dbReference>
<keyword evidence="4" id="KW-0949">S-adenosyl-L-methionine</keyword>
<proteinExistence type="predicted"/>
<name>A0A0F7FGT5_9CREN</name>
<evidence type="ECO:0000259" key="6">
    <source>
        <dbReference type="Pfam" id="PF07669"/>
    </source>
</evidence>
<dbReference type="PANTHER" id="PTHR33841:SF4">
    <property type="entry name" value="RESTRICTION MODIFICATION SYSTEM DNA SPECIFICITY DOMAIN"/>
    <property type="match status" value="1"/>
</dbReference>
<dbReference type="EMBL" id="CP009961">
    <property type="protein sequence ID" value="AKG38298.1"/>
    <property type="molecule type" value="Genomic_DNA"/>
</dbReference>
<dbReference type="Gene3D" id="3.40.50.150">
    <property type="entry name" value="Vaccinia Virus protein VP39"/>
    <property type="match status" value="1"/>
</dbReference>
<reference evidence="7 8" key="1">
    <citation type="journal article" date="2015" name="Stand. Genomic Sci.">
        <title>Complete genome sequence of and proposal of Thermofilum uzonense sp. nov. a novel hyperthermophilic crenarchaeon and emended description of the genus Thermofilum.</title>
        <authorList>
            <person name="Toshchakov S.V."/>
            <person name="Korzhenkov A.A."/>
            <person name="Samarov N.I."/>
            <person name="Mazunin I.O."/>
            <person name="Mozhey O.I."/>
            <person name="Shmyr I.S."/>
            <person name="Derbikova K.S."/>
            <person name="Taranov E.A."/>
            <person name="Dominova I.N."/>
            <person name="Bonch-Osmolovskaya E.A."/>
            <person name="Patrushev M.V."/>
            <person name="Podosokorskaya O.A."/>
            <person name="Kublanov I.V."/>
        </authorList>
    </citation>
    <scope>NUCLEOTIDE SEQUENCE [LARGE SCALE GENOMIC DNA]</scope>
    <source>
        <strain evidence="7 8">1807-2</strain>
    </source>
</reference>
<organism evidence="7 8">
    <name type="scientific">Infirmifilum uzonense</name>
    <dbReference type="NCBI Taxonomy" id="1550241"/>
    <lineage>
        <taxon>Archaea</taxon>
        <taxon>Thermoproteota</taxon>
        <taxon>Thermoprotei</taxon>
        <taxon>Thermofilales</taxon>
        <taxon>Thermofilaceae</taxon>
        <taxon>Infirmifilum</taxon>
    </lineage>
</organism>
<dbReference type="Proteomes" id="UP000067434">
    <property type="component" value="Chromosome"/>
</dbReference>
<evidence type="ECO:0000256" key="2">
    <source>
        <dbReference type="ARBA" id="ARBA00022603"/>
    </source>
</evidence>
<sequence>MTHTTAWFFFEFKRPYPGLASESVREEAKKQVTEKYIPALLNDENVKAILNQIQQKKLSPVIAGVITDGVRVMFAKYNVDSGRLEVTDLLNINEDSVRLIVQHITASWRKSLDAATLSAEFGYGSGIAKEAVKTFYNKLKNISGRAEDLYKEWVKLVSQTYPGAGAEVSEVAEMYGIEERGVDGSRLFFAIQTYYALILKMLAAEVASRFSKSEISSQGEDAQVREARKGFYGSAISSFMDELRKGAGESDRLREALARLEQGSPMAWYGVRNLLEGQLYSWYIDAWDAEVYKAVRGVVERLAEFDVEALELSPSRARDVFKVLYEELVPRRQVRQKLGIYTTPDWLAELVLDKLGLTVENMLREGAEDWRAPLRKRILDPGVGTGTFLVLYIQRLGEYLNRKFNGSISDEAARETLQLITQNVVGFDIDALALLTARTNYLIALASIRVLKHKGDRDIEIPVYLANSIAPASYSETSTLVKNQVVPTVVIDTSVDTFVVPKLAAGKIKPAMEELQNLLDREMPKEHAAESFRAILSEAEAAVMADFYDTLLSLKRLGRDSIWVSIVESYIVPEAYSGTFDCVVGNPPWLSYRFIADTKYQEEVIKPLIKDYYQLTTKDELITQMEMAALFLARALDMYLKEGGAVGFVMPRSVFSADQHHNLRTGKVSRISYTFLEVIDLEKVSPLFYVPACAIIAKKEREGGVRYPIPATVVSGRLPEDRQKTLSLGDAALRYERRDLFLNTSGERSAWSYVQLPEIKTARSYYYERFKEGATVVPRPIFFVDVVGVVGEELAIVRSSKRAVERKEAKALQLAIAQRPVEMIYLYAVLTSSELVPFCYLQPSIAVLPIEPRGRGYALLAPDALRGRGHGYMAQRMEEAQRLWEKYRGRKKERASIYEWLNYQNKLTSHDPAAKYRVVYNTSGTYLTAAVVPVGPQDITVKTLAGDVKLELRDIIIDHTLYVAHVNSLEEADYLAAALNSPVLDRLVKPFQTKGEFGARHFHKKPLEFPIPRLNPMDERHIKLAELGRTARESVCKGLLKEVLQSLGYDESLAERSYLTPQEMGRLRATIRENLRDLLNEIDRLVVELLSVKGTNTLLDYR</sequence>
<dbReference type="OrthoDB" id="45790at2157"/>
<evidence type="ECO:0000256" key="4">
    <source>
        <dbReference type="ARBA" id="ARBA00022691"/>
    </source>
</evidence>
<dbReference type="PATRIC" id="fig|1550241.5.peg.410"/>
<evidence type="ECO:0000256" key="3">
    <source>
        <dbReference type="ARBA" id="ARBA00022679"/>
    </source>
</evidence>
<evidence type="ECO:0000256" key="5">
    <source>
        <dbReference type="ARBA" id="ARBA00047942"/>
    </source>
</evidence>
<dbReference type="GO" id="GO:0032259">
    <property type="term" value="P:methylation"/>
    <property type="evidence" value="ECO:0007669"/>
    <property type="project" value="UniProtKB-KW"/>
</dbReference>
<feature type="domain" description="Type II methyltransferase M.TaqI-like" evidence="6">
    <location>
        <begin position="422"/>
        <end position="666"/>
    </location>
</feature>
<dbReference type="PANTHER" id="PTHR33841">
    <property type="entry name" value="DNA METHYLTRANSFERASE YEEA-RELATED"/>
    <property type="match status" value="1"/>
</dbReference>
<dbReference type="EC" id="2.1.1.72" evidence="1"/>